<evidence type="ECO:0000313" key="3">
    <source>
        <dbReference type="EMBL" id="KAG6529514.1"/>
    </source>
</evidence>
<keyword evidence="4" id="KW-1185">Reference proteome</keyword>
<dbReference type="AlphaFoldDB" id="A0A8J5HNH9"/>
<name>A0A8J5HNH9_ZINOF</name>
<sequence length="239" mass="26184">MDTALEKKVEPELSYGILTNPARVVPAQEKHVRFLEGTRYVPIKLAPSGFVLLKDLQPSKVEVLALCDTSTTAPPNAARTGVTSTRQRNRQPREHALGSHLESKLGLKEENQSSLIWTLLSKFEEIGSRGHVNNFTLFLRRSLATGASSTIHLGVKDFSFPIHSIQLRCSIGVPSPSQFGAATFDGEQRHGREARRHLPTATASHNEVKGFLLSHLSTLLLCGKEERGLSTSSSAIIEL</sequence>
<dbReference type="Proteomes" id="UP000734854">
    <property type="component" value="Unassembled WGS sequence"/>
</dbReference>
<feature type="region of interest" description="Disordered" evidence="1">
    <location>
        <begin position="74"/>
        <end position="98"/>
    </location>
</feature>
<dbReference type="Pfam" id="PF18004">
    <property type="entry name" value="RPN2_C"/>
    <property type="match status" value="1"/>
</dbReference>
<reference evidence="3 4" key="1">
    <citation type="submission" date="2020-08" db="EMBL/GenBank/DDBJ databases">
        <title>Plant Genome Project.</title>
        <authorList>
            <person name="Zhang R.-G."/>
        </authorList>
    </citation>
    <scope>NUCLEOTIDE SEQUENCE [LARGE SCALE GENOMIC DNA]</scope>
    <source>
        <tissue evidence="3">Rhizome</tissue>
    </source>
</reference>
<dbReference type="EMBL" id="JACMSC010000003">
    <property type="protein sequence ID" value="KAG6529514.1"/>
    <property type="molecule type" value="Genomic_DNA"/>
</dbReference>
<organism evidence="3 4">
    <name type="scientific">Zingiber officinale</name>
    <name type="common">Ginger</name>
    <name type="synonym">Amomum zingiber</name>
    <dbReference type="NCBI Taxonomy" id="94328"/>
    <lineage>
        <taxon>Eukaryota</taxon>
        <taxon>Viridiplantae</taxon>
        <taxon>Streptophyta</taxon>
        <taxon>Embryophyta</taxon>
        <taxon>Tracheophyta</taxon>
        <taxon>Spermatophyta</taxon>
        <taxon>Magnoliopsida</taxon>
        <taxon>Liliopsida</taxon>
        <taxon>Zingiberales</taxon>
        <taxon>Zingiberaceae</taxon>
        <taxon>Zingiber</taxon>
    </lineage>
</organism>
<dbReference type="InterPro" id="IPR040623">
    <property type="entry name" value="RPN2_C"/>
</dbReference>
<gene>
    <name evidence="3" type="ORF">ZIOFF_011716</name>
</gene>
<feature type="domain" description="26S proteasome regulatory subunit RPN2 C-terminal" evidence="2">
    <location>
        <begin position="6"/>
        <end position="63"/>
    </location>
</feature>
<protein>
    <recommendedName>
        <fullName evidence="2">26S proteasome regulatory subunit RPN2 C-terminal domain-containing protein</fullName>
    </recommendedName>
</protein>
<accession>A0A8J5HNH9</accession>
<comment type="caution">
    <text evidence="3">The sequence shown here is derived from an EMBL/GenBank/DDBJ whole genome shotgun (WGS) entry which is preliminary data.</text>
</comment>
<evidence type="ECO:0000259" key="2">
    <source>
        <dbReference type="Pfam" id="PF18004"/>
    </source>
</evidence>
<evidence type="ECO:0000256" key="1">
    <source>
        <dbReference type="SAM" id="MobiDB-lite"/>
    </source>
</evidence>
<evidence type="ECO:0000313" key="4">
    <source>
        <dbReference type="Proteomes" id="UP000734854"/>
    </source>
</evidence>
<proteinExistence type="predicted"/>